<keyword evidence="3" id="KW-1185">Reference proteome</keyword>
<sequence>MADYKEANRKKWQTQKDAEARDKLFGQPTPGRVDGQEVPPFSSRALEENAADLSKASGAESKFELGKAYKNALVTSSITLPVTIVAFVTIGTINETIKPHLSATPAAEGATAAEGVTVAEGAPVDEGKLVDRKQTSVFQVANTLANLRGEGHVGPSDKWAAQTDEERLDSLDAILDYCEPELVKDAQKYGVKFQPATSGGDSDDIKTRTAVIDSRLAALTALFGVLKGKVSGSAN</sequence>
<feature type="region of interest" description="Disordered" evidence="1">
    <location>
        <begin position="1"/>
        <end position="41"/>
    </location>
</feature>
<dbReference type="Proteomes" id="UP000304941">
    <property type="component" value="Unassembled WGS sequence"/>
</dbReference>
<evidence type="ECO:0000256" key="1">
    <source>
        <dbReference type="SAM" id="MobiDB-lite"/>
    </source>
</evidence>
<accession>A0ABY2U0G7</accession>
<dbReference type="EMBL" id="VBVZ01000379">
    <property type="protein sequence ID" value="TLG89445.1"/>
    <property type="molecule type" value="Genomic_DNA"/>
</dbReference>
<reference evidence="2 3" key="1">
    <citation type="submission" date="2019-05" db="EMBL/GenBank/DDBJ databases">
        <title>Pseudomonas edaphica sp. nov., isolated from rhizospheric soil of Cistus ladanifer L. in Spain.</title>
        <authorList>
            <person name="Peix A."/>
        </authorList>
    </citation>
    <scope>NUCLEOTIDE SEQUENCE [LARGE SCALE GENOMIC DNA]</scope>
    <source>
        <strain evidence="2 3">RD25</strain>
    </source>
</reference>
<evidence type="ECO:0000313" key="3">
    <source>
        <dbReference type="Proteomes" id="UP000304941"/>
    </source>
</evidence>
<feature type="compositionally biased region" description="Basic and acidic residues" evidence="1">
    <location>
        <begin position="1"/>
        <end position="24"/>
    </location>
</feature>
<organism evidence="2 3">
    <name type="scientific">Pseudomonas edaphica</name>
    <dbReference type="NCBI Taxonomy" id="2006980"/>
    <lineage>
        <taxon>Bacteria</taxon>
        <taxon>Pseudomonadati</taxon>
        <taxon>Pseudomonadota</taxon>
        <taxon>Gammaproteobacteria</taxon>
        <taxon>Pseudomonadales</taxon>
        <taxon>Pseudomonadaceae</taxon>
        <taxon>Pseudomonas</taxon>
    </lineage>
</organism>
<evidence type="ECO:0000313" key="2">
    <source>
        <dbReference type="EMBL" id="TLG89445.1"/>
    </source>
</evidence>
<dbReference type="RefSeq" id="WP_138453004.1">
    <property type="nucleotide sequence ID" value="NZ_VBVZ01000379.1"/>
</dbReference>
<gene>
    <name evidence="2" type="ORF">FEM54_22010</name>
</gene>
<proteinExistence type="predicted"/>
<name>A0ABY2U0G7_9PSED</name>
<protein>
    <submittedName>
        <fullName evidence="2">Uncharacterized protein</fullName>
    </submittedName>
</protein>
<comment type="caution">
    <text evidence="2">The sequence shown here is derived from an EMBL/GenBank/DDBJ whole genome shotgun (WGS) entry which is preliminary data.</text>
</comment>